<keyword evidence="3" id="KW-0804">Transcription</keyword>
<name>A0ABQ4GMT9_9ACTN</name>
<dbReference type="InterPro" id="IPR009057">
    <property type="entry name" value="Homeodomain-like_sf"/>
</dbReference>
<dbReference type="Gene3D" id="1.10.357.10">
    <property type="entry name" value="Tetracycline Repressor, domain 2"/>
    <property type="match status" value="1"/>
</dbReference>
<evidence type="ECO:0000313" key="7">
    <source>
        <dbReference type="Proteomes" id="UP000660454"/>
    </source>
</evidence>
<keyword evidence="7" id="KW-1185">Reference proteome</keyword>
<evidence type="ECO:0000256" key="1">
    <source>
        <dbReference type="ARBA" id="ARBA00023015"/>
    </source>
</evidence>
<dbReference type="InterPro" id="IPR050109">
    <property type="entry name" value="HTH-type_TetR-like_transc_reg"/>
</dbReference>
<comment type="caution">
    <text evidence="6">The sequence shown here is derived from an EMBL/GenBank/DDBJ whole genome shotgun (WGS) entry which is preliminary data.</text>
</comment>
<dbReference type="PANTHER" id="PTHR30055">
    <property type="entry name" value="HTH-TYPE TRANSCRIPTIONAL REGULATOR RUTR"/>
    <property type="match status" value="1"/>
</dbReference>
<dbReference type="PANTHER" id="PTHR30055:SF234">
    <property type="entry name" value="HTH-TYPE TRANSCRIPTIONAL REGULATOR BETI"/>
    <property type="match status" value="1"/>
</dbReference>
<dbReference type="InterPro" id="IPR036271">
    <property type="entry name" value="Tet_transcr_reg_TetR-rel_C_sf"/>
</dbReference>
<dbReference type="Proteomes" id="UP000660454">
    <property type="component" value="Unassembled WGS sequence"/>
</dbReference>
<protein>
    <submittedName>
        <fullName evidence="6">TetR family transcriptional regulator</fullName>
    </submittedName>
</protein>
<proteinExistence type="predicted"/>
<evidence type="ECO:0000259" key="5">
    <source>
        <dbReference type="PROSITE" id="PS50977"/>
    </source>
</evidence>
<gene>
    <name evidence="6" type="ORF">Msi02_35690</name>
</gene>
<feature type="domain" description="HTH tetR-type" evidence="5">
    <location>
        <begin position="23"/>
        <end position="82"/>
    </location>
</feature>
<dbReference type="SUPFAM" id="SSF48498">
    <property type="entry name" value="Tetracyclin repressor-like, C-terminal domain"/>
    <property type="match status" value="1"/>
</dbReference>
<evidence type="ECO:0000256" key="3">
    <source>
        <dbReference type="ARBA" id="ARBA00023163"/>
    </source>
</evidence>
<organism evidence="6 7">
    <name type="scientific">Microbispora siamensis</name>
    <dbReference type="NCBI Taxonomy" id="564413"/>
    <lineage>
        <taxon>Bacteria</taxon>
        <taxon>Bacillati</taxon>
        <taxon>Actinomycetota</taxon>
        <taxon>Actinomycetes</taxon>
        <taxon>Streptosporangiales</taxon>
        <taxon>Streptosporangiaceae</taxon>
        <taxon>Microbispora</taxon>
    </lineage>
</organism>
<dbReference type="Pfam" id="PF00440">
    <property type="entry name" value="TetR_N"/>
    <property type="match status" value="1"/>
</dbReference>
<dbReference type="SUPFAM" id="SSF46689">
    <property type="entry name" value="Homeodomain-like"/>
    <property type="match status" value="1"/>
</dbReference>
<reference evidence="6 7" key="1">
    <citation type="submission" date="2021-01" db="EMBL/GenBank/DDBJ databases">
        <title>Whole genome shotgun sequence of Microbispora siamensis NBRC 104113.</title>
        <authorList>
            <person name="Komaki H."/>
            <person name="Tamura T."/>
        </authorList>
    </citation>
    <scope>NUCLEOTIDE SEQUENCE [LARGE SCALE GENOMIC DNA]</scope>
    <source>
        <strain evidence="6 7">NBRC 104113</strain>
    </source>
</reference>
<feature type="DNA-binding region" description="H-T-H motif" evidence="4">
    <location>
        <begin position="45"/>
        <end position="64"/>
    </location>
</feature>
<evidence type="ECO:0000313" key="6">
    <source>
        <dbReference type="EMBL" id="GIH62752.1"/>
    </source>
</evidence>
<sequence length="192" mass="20218">MSGCYPDRMAVARRTNRGPSAAAGNRAALIAAAREVFAAAGYDAPLSAVARAAGVGQGSLYRHFPDRTSLALAVFEDGVAELEALAAEPCATLDDLLALIREQTIASTAFIEMVSAYADDPRIIAVRDRVAKVLDGKLAEARRAGHVRADLTTEDLILAVGMFAAVLTMRPAPARRVAAARAWALLRKGMDA</sequence>
<keyword evidence="1" id="KW-0805">Transcription regulation</keyword>
<dbReference type="PRINTS" id="PR00455">
    <property type="entry name" value="HTHTETR"/>
</dbReference>
<evidence type="ECO:0000256" key="4">
    <source>
        <dbReference type="PROSITE-ProRule" id="PRU00335"/>
    </source>
</evidence>
<dbReference type="EMBL" id="BOOF01000018">
    <property type="protein sequence ID" value="GIH62752.1"/>
    <property type="molecule type" value="Genomic_DNA"/>
</dbReference>
<evidence type="ECO:0000256" key="2">
    <source>
        <dbReference type="ARBA" id="ARBA00023125"/>
    </source>
</evidence>
<keyword evidence="2 4" id="KW-0238">DNA-binding</keyword>
<accession>A0ABQ4GMT9</accession>
<dbReference type="PROSITE" id="PS50977">
    <property type="entry name" value="HTH_TETR_2"/>
    <property type="match status" value="1"/>
</dbReference>
<dbReference type="InterPro" id="IPR001647">
    <property type="entry name" value="HTH_TetR"/>
</dbReference>